<evidence type="ECO:0000313" key="3">
    <source>
        <dbReference type="EMBL" id="MBS2212258.1"/>
    </source>
</evidence>
<keyword evidence="4" id="KW-1185">Reference proteome</keyword>
<protein>
    <submittedName>
        <fullName evidence="3">Response regulator transcription factor</fullName>
    </submittedName>
</protein>
<reference evidence="3 4" key="1">
    <citation type="journal article" date="2014" name="Int. J. Syst. Evol. Microbiol.">
        <title>Carboxylicivirga gen. nov. in the family Marinilabiliaceae with two novel species, Carboxylicivirga mesophila sp. nov. and Carboxylicivirga taeanensis sp. nov., and reclassification of Cytophaga fermentans as Saccharicrinis fermentans gen. nov., comb. nov.</title>
        <authorList>
            <person name="Yang S.H."/>
            <person name="Seo H.S."/>
            <person name="Woo J.H."/>
            <person name="Oh H.M."/>
            <person name="Jang H."/>
            <person name="Lee J.H."/>
            <person name="Kim S.J."/>
            <person name="Kwon K.K."/>
        </authorList>
    </citation>
    <scope>NUCLEOTIDE SEQUENCE [LARGE SCALE GENOMIC DNA]</scope>
    <source>
        <strain evidence="3 4">JCM 18290</strain>
    </source>
</reference>
<evidence type="ECO:0000256" key="1">
    <source>
        <dbReference type="PROSITE-ProRule" id="PRU00169"/>
    </source>
</evidence>
<dbReference type="RefSeq" id="WP_212228801.1">
    <property type="nucleotide sequence ID" value="NZ_JAGUCN010000014.1"/>
</dbReference>
<proteinExistence type="predicted"/>
<dbReference type="SMART" id="SM00448">
    <property type="entry name" value="REC"/>
    <property type="match status" value="1"/>
</dbReference>
<feature type="domain" description="Response regulatory" evidence="2">
    <location>
        <begin position="8"/>
        <end position="124"/>
    </location>
</feature>
<evidence type="ECO:0000313" key="4">
    <source>
        <dbReference type="Proteomes" id="UP000721861"/>
    </source>
</evidence>
<dbReference type="Pfam" id="PF00072">
    <property type="entry name" value="Response_reg"/>
    <property type="match status" value="1"/>
</dbReference>
<dbReference type="PANTHER" id="PTHR45566:SF2">
    <property type="entry name" value="NARL SUBFAMILY"/>
    <property type="match status" value="1"/>
</dbReference>
<dbReference type="PANTHER" id="PTHR45566">
    <property type="entry name" value="HTH-TYPE TRANSCRIPTIONAL REGULATOR YHJB-RELATED"/>
    <property type="match status" value="1"/>
</dbReference>
<evidence type="ECO:0000259" key="2">
    <source>
        <dbReference type="PROSITE" id="PS50110"/>
    </source>
</evidence>
<organism evidence="3 4">
    <name type="scientific">Carboxylicivirga mesophila</name>
    <dbReference type="NCBI Taxonomy" id="1166478"/>
    <lineage>
        <taxon>Bacteria</taxon>
        <taxon>Pseudomonadati</taxon>
        <taxon>Bacteroidota</taxon>
        <taxon>Bacteroidia</taxon>
        <taxon>Marinilabiliales</taxon>
        <taxon>Marinilabiliaceae</taxon>
        <taxon>Carboxylicivirga</taxon>
    </lineage>
</organism>
<dbReference type="InterPro" id="IPR001789">
    <property type="entry name" value="Sig_transdc_resp-reg_receiver"/>
</dbReference>
<dbReference type="CDD" id="cd17535">
    <property type="entry name" value="REC_NarL-like"/>
    <property type="match status" value="1"/>
</dbReference>
<comment type="caution">
    <text evidence="3">The sequence shown here is derived from an EMBL/GenBank/DDBJ whole genome shotgun (WGS) entry which is preliminary data.</text>
</comment>
<feature type="modified residue" description="4-aspartylphosphate" evidence="1">
    <location>
        <position position="59"/>
    </location>
</feature>
<accession>A0ABS5KCN6</accession>
<dbReference type="Gene3D" id="3.40.50.2300">
    <property type="match status" value="1"/>
</dbReference>
<dbReference type="SUPFAM" id="SSF52172">
    <property type="entry name" value="CheY-like"/>
    <property type="match status" value="1"/>
</dbReference>
<dbReference type="EMBL" id="JAGUCN010000014">
    <property type="protein sequence ID" value="MBS2212258.1"/>
    <property type="molecule type" value="Genomic_DNA"/>
</dbReference>
<dbReference type="Proteomes" id="UP000721861">
    <property type="component" value="Unassembled WGS sequence"/>
</dbReference>
<gene>
    <name evidence="3" type="ORF">KEM09_12640</name>
</gene>
<name>A0ABS5KCN6_9BACT</name>
<dbReference type="InterPro" id="IPR058245">
    <property type="entry name" value="NreC/VraR/RcsB-like_REC"/>
</dbReference>
<sequence length="140" mass="15619">MNAATIFKVIIVDDCEAFGQSLQFLLSHMPQYEVLAILSDVKDVIEYPYLAQADLIIMDMSMPIVNGVDAGKQINCILPDIKLVAITQNNDMVCLRELVEAGFRGYVLKHTIVEDLANVLNAVLKNELAFPKELVLRNIL</sequence>
<dbReference type="PROSITE" id="PS50110">
    <property type="entry name" value="RESPONSE_REGULATORY"/>
    <property type="match status" value="1"/>
</dbReference>
<keyword evidence="1" id="KW-0597">Phosphoprotein</keyword>
<dbReference type="InterPro" id="IPR051015">
    <property type="entry name" value="EvgA-like"/>
</dbReference>
<dbReference type="InterPro" id="IPR011006">
    <property type="entry name" value="CheY-like_superfamily"/>
</dbReference>